<comment type="caution">
    <text evidence="3">The sequence shown here is derived from an EMBL/GenBank/DDBJ whole genome shotgun (WGS) entry which is preliminary data.</text>
</comment>
<accession>A0ABU2F9P2</accession>
<dbReference type="EMBL" id="JAMQON010000001">
    <property type="protein sequence ID" value="MDS0258954.1"/>
    <property type="molecule type" value="Genomic_DNA"/>
</dbReference>
<organism evidence="3 4">
    <name type="scientific">Haloarcula saliterrae</name>
    <dbReference type="NCBI Taxonomy" id="2950534"/>
    <lineage>
        <taxon>Archaea</taxon>
        <taxon>Methanobacteriati</taxon>
        <taxon>Methanobacteriota</taxon>
        <taxon>Stenosarchaea group</taxon>
        <taxon>Halobacteria</taxon>
        <taxon>Halobacteriales</taxon>
        <taxon>Haloarculaceae</taxon>
        <taxon>Haloarcula</taxon>
    </lineage>
</organism>
<keyword evidence="2" id="KW-0812">Transmembrane</keyword>
<feature type="compositionally biased region" description="Basic and acidic residues" evidence="1">
    <location>
        <begin position="223"/>
        <end position="238"/>
    </location>
</feature>
<keyword evidence="4" id="KW-1185">Reference proteome</keyword>
<evidence type="ECO:0000313" key="3">
    <source>
        <dbReference type="EMBL" id="MDS0258954.1"/>
    </source>
</evidence>
<protein>
    <recommendedName>
        <fullName evidence="5">DUF4129 domain-containing protein</fullName>
    </recommendedName>
</protein>
<feature type="region of interest" description="Disordered" evidence="1">
    <location>
        <begin position="208"/>
        <end position="302"/>
    </location>
</feature>
<reference evidence="3 4" key="1">
    <citation type="submission" date="2022-06" db="EMBL/GenBank/DDBJ databases">
        <title>Haloarcula sp. a new haloarchaeum isolate from saline soil.</title>
        <authorList>
            <person name="Strakova D."/>
            <person name="Galisteo C."/>
            <person name="Sanchez-Porro C."/>
            <person name="Ventosa A."/>
        </authorList>
    </citation>
    <scope>NUCLEOTIDE SEQUENCE [LARGE SCALE GENOMIC DNA]</scope>
    <source>
        <strain evidence="3 4">S1CR25-12</strain>
    </source>
</reference>
<dbReference type="Proteomes" id="UP001259659">
    <property type="component" value="Unassembled WGS sequence"/>
</dbReference>
<feature type="transmembrane region" description="Helical" evidence="2">
    <location>
        <begin position="38"/>
        <end position="56"/>
    </location>
</feature>
<dbReference type="Pfam" id="PF23933">
    <property type="entry name" value="DUF7269"/>
    <property type="match status" value="1"/>
</dbReference>
<evidence type="ECO:0000313" key="4">
    <source>
        <dbReference type="Proteomes" id="UP001259659"/>
    </source>
</evidence>
<name>A0ABU2F9P2_9EURY</name>
<sequence>MRGKLAMLLAAVGTLLLGVSVGIGLLSGPVTDTGAPLWLGAPLGLLVLALSLWKLLSTPSGDEVSASPWSEGGAIVADPPESTPKTDPISGTEMADVIGTAADEARNADTVDAGLDTVRAPLREALVDALGQGGWERDRIEAALSAGSWTDDPVAASVLDEDVLPPERSLRRRVWAWLFPAKAVRHRTARAVGAVAAAAEAALPPVVGQHAPRPVPVVEPTLDDLRRASDGSLRRAVEGRASVGAAEYDKDGPDAESPVTEGVGANGEADASGADRTADGSETADPPAASADWPTRDAGGDS</sequence>
<evidence type="ECO:0008006" key="5">
    <source>
        <dbReference type="Google" id="ProtNLM"/>
    </source>
</evidence>
<feature type="region of interest" description="Disordered" evidence="1">
    <location>
        <begin position="66"/>
        <end position="89"/>
    </location>
</feature>
<evidence type="ECO:0000256" key="1">
    <source>
        <dbReference type="SAM" id="MobiDB-lite"/>
    </source>
</evidence>
<proteinExistence type="predicted"/>
<gene>
    <name evidence="3" type="ORF">NDI56_06060</name>
</gene>
<keyword evidence="2" id="KW-1133">Transmembrane helix</keyword>
<dbReference type="InterPro" id="IPR055693">
    <property type="entry name" value="DUF7269"/>
</dbReference>
<evidence type="ECO:0000256" key="2">
    <source>
        <dbReference type="SAM" id="Phobius"/>
    </source>
</evidence>
<keyword evidence="2" id="KW-0472">Membrane</keyword>
<dbReference type="RefSeq" id="WP_310918543.1">
    <property type="nucleotide sequence ID" value="NZ_JAMQON010000001.1"/>
</dbReference>